<comment type="caution">
    <text evidence="11">The sequence shown here is derived from an EMBL/GenBank/DDBJ whole genome shotgun (WGS) entry which is preliminary data.</text>
</comment>
<dbReference type="Pfam" id="PF10405">
    <property type="entry name" value="BHD_3"/>
    <property type="match status" value="1"/>
</dbReference>
<keyword evidence="5" id="KW-0539">Nucleus</keyword>
<dbReference type="Pfam" id="PF10404">
    <property type="entry name" value="BHD_2"/>
    <property type="match status" value="1"/>
</dbReference>
<feature type="compositionally biased region" description="Acidic residues" evidence="7">
    <location>
        <begin position="951"/>
        <end position="968"/>
    </location>
</feature>
<comment type="subcellular location">
    <subcellularLocation>
        <location evidence="1">Nucleus</location>
    </subcellularLocation>
</comment>
<dbReference type="InterPro" id="IPR036985">
    <property type="entry name" value="Transglutaminase-like_sf"/>
</dbReference>
<protein>
    <recommendedName>
        <fullName evidence="13">DNA repair protein rhp41</fullName>
    </recommendedName>
</protein>
<dbReference type="SMART" id="SM01032">
    <property type="entry name" value="BHD_3"/>
    <property type="match status" value="1"/>
</dbReference>
<dbReference type="PANTHER" id="PTHR12135:SF0">
    <property type="entry name" value="DNA REPAIR PROTEIN COMPLEMENTING XP-C CELLS"/>
    <property type="match status" value="1"/>
</dbReference>
<dbReference type="InterPro" id="IPR018325">
    <property type="entry name" value="Rad4/PNGase_transGLS-fold"/>
</dbReference>
<dbReference type="Proteomes" id="UP001147695">
    <property type="component" value="Unassembled WGS sequence"/>
</dbReference>
<proteinExistence type="inferred from homology"/>
<dbReference type="InterPro" id="IPR018328">
    <property type="entry name" value="Rad4_beta-hairpin_dom3"/>
</dbReference>
<keyword evidence="4" id="KW-0234">DNA repair</keyword>
<feature type="domain" description="Rad4 beta-hairpin" evidence="8">
    <location>
        <begin position="501"/>
        <end position="561"/>
    </location>
</feature>
<dbReference type="SUPFAM" id="SSF54001">
    <property type="entry name" value="Cysteine proteinases"/>
    <property type="match status" value="1"/>
</dbReference>
<accession>A0A9W9Q6X6</accession>
<dbReference type="SMART" id="SM01030">
    <property type="entry name" value="BHD_1"/>
    <property type="match status" value="1"/>
</dbReference>
<organism evidence="11 12">
    <name type="scientific">Penicillium brevicompactum</name>
    <dbReference type="NCBI Taxonomy" id="5074"/>
    <lineage>
        <taxon>Eukaryota</taxon>
        <taxon>Fungi</taxon>
        <taxon>Dikarya</taxon>
        <taxon>Ascomycota</taxon>
        <taxon>Pezizomycotina</taxon>
        <taxon>Eurotiomycetes</taxon>
        <taxon>Eurotiomycetidae</taxon>
        <taxon>Eurotiales</taxon>
        <taxon>Aspergillaceae</taxon>
        <taxon>Penicillium</taxon>
    </lineage>
</organism>
<comment type="similarity">
    <text evidence="2">Belongs to the XPC family.</text>
</comment>
<gene>
    <name evidence="11" type="ORF">N7452_008485</name>
</gene>
<evidence type="ECO:0000256" key="2">
    <source>
        <dbReference type="ARBA" id="ARBA00009525"/>
    </source>
</evidence>
<dbReference type="Pfam" id="PF03835">
    <property type="entry name" value="Rad4"/>
    <property type="match status" value="1"/>
</dbReference>
<dbReference type="SMART" id="SM01031">
    <property type="entry name" value="BHD_2"/>
    <property type="match status" value="1"/>
</dbReference>
<evidence type="ECO:0000313" key="12">
    <source>
        <dbReference type="Proteomes" id="UP001147695"/>
    </source>
</evidence>
<dbReference type="FunFam" id="3.30.70.2460:FF:000001">
    <property type="entry name" value="DNA repair protein Rad4 family"/>
    <property type="match status" value="1"/>
</dbReference>
<dbReference type="GO" id="GO:0006298">
    <property type="term" value="P:mismatch repair"/>
    <property type="evidence" value="ECO:0007669"/>
    <property type="project" value="TreeGrafter"/>
</dbReference>
<feature type="compositionally biased region" description="Polar residues" evidence="7">
    <location>
        <begin position="337"/>
        <end position="354"/>
    </location>
</feature>
<feature type="region of interest" description="Disordered" evidence="7">
    <location>
        <begin position="755"/>
        <end position="968"/>
    </location>
</feature>
<dbReference type="GO" id="GO:0071942">
    <property type="term" value="C:XPC complex"/>
    <property type="evidence" value="ECO:0007669"/>
    <property type="project" value="TreeGrafter"/>
</dbReference>
<dbReference type="InterPro" id="IPR018326">
    <property type="entry name" value="Rad4_beta-hairpin_dom1"/>
</dbReference>
<evidence type="ECO:0000256" key="5">
    <source>
        <dbReference type="ARBA" id="ARBA00023242"/>
    </source>
</evidence>
<dbReference type="Gene3D" id="3.30.60.290">
    <property type="entry name" value="Rad4, beta-hairpin domain BHD2"/>
    <property type="match status" value="1"/>
</dbReference>
<feature type="compositionally biased region" description="Low complexity" evidence="7">
    <location>
        <begin position="868"/>
        <end position="877"/>
    </location>
</feature>
<reference evidence="11" key="2">
    <citation type="journal article" date="2023" name="IMA Fungus">
        <title>Comparative genomic study of the Penicillium genus elucidates a diverse pangenome and 15 lateral gene transfer events.</title>
        <authorList>
            <person name="Petersen C."/>
            <person name="Sorensen T."/>
            <person name="Nielsen M.R."/>
            <person name="Sondergaard T.E."/>
            <person name="Sorensen J.L."/>
            <person name="Fitzpatrick D.A."/>
            <person name="Frisvad J.C."/>
            <person name="Nielsen K.L."/>
        </authorList>
    </citation>
    <scope>NUCLEOTIDE SEQUENCE</scope>
    <source>
        <strain evidence="11">IBT 35673</strain>
    </source>
</reference>
<feature type="compositionally biased region" description="Basic and acidic residues" evidence="7">
    <location>
        <begin position="796"/>
        <end position="810"/>
    </location>
</feature>
<feature type="coiled-coil region" evidence="6">
    <location>
        <begin position="695"/>
        <end position="722"/>
    </location>
</feature>
<dbReference type="GO" id="GO:0006289">
    <property type="term" value="P:nucleotide-excision repair"/>
    <property type="evidence" value="ECO:0007669"/>
    <property type="project" value="InterPro"/>
</dbReference>
<dbReference type="GO" id="GO:0003697">
    <property type="term" value="F:single-stranded DNA binding"/>
    <property type="evidence" value="ECO:0007669"/>
    <property type="project" value="TreeGrafter"/>
</dbReference>
<dbReference type="Pfam" id="PF10403">
    <property type="entry name" value="BHD_1"/>
    <property type="match status" value="1"/>
</dbReference>
<name>A0A9W9Q6X6_PENBR</name>
<feature type="region of interest" description="Disordered" evidence="7">
    <location>
        <begin position="1"/>
        <end position="105"/>
    </location>
</feature>
<dbReference type="GO" id="GO:0003684">
    <property type="term" value="F:damaged DNA binding"/>
    <property type="evidence" value="ECO:0007669"/>
    <property type="project" value="InterPro"/>
</dbReference>
<keyword evidence="6" id="KW-0175">Coiled coil</keyword>
<feature type="domain" description="Rad4 beta-hairpin" evidence="9">
    <location>
        <begin position="563"/>
        <end position="621"/>
    </location>
</feature>
<evidence type="ECO:0000256" key="1">
    <source>
        <dbReference type="ARBA" id="ARBA00004123"/>
    </source>
</evidence>
<feature type="compositionally biased region" description="Polar residues" evidence="7">
    <location>
        <begin position="904"/>
        <end position="918"/>
    </location>
</feature>
<dbReference type="InterPro" id="IPR018327">
    <property type="entry name" value="BHD_2"/>
</dbReference>
<evidence type="ECO:0000259" key="10">
    <source>
        <dbReference type="SMART" id="SM01032"/>
    </source>
</evidence>
<feature type="compositionally biased region" description="Polar residues" evidence="7">
    <location>
        <begin position="852"/>
        <end position="866"/>
    </location>
</feature>
<feature type="domain" description="Rad4 beta-hairpin" evidence="10">
    <location>
        <begin position="628"/>
        <end position="702"/>
    </location>
</feature>
<dbReference type="GO" id="GO:0000111">
    <property type="term" value="C:nucleotide-excision repair factor 2 complex"/>
    <property type="evidence" value="ECO:0007669"/>
    <property type="project" value="TreeGrafter"/>
</dbReference>
<evidence type="ECO:0008006" key="13">
    <source>
        <dbReference type="Google" id="ProtNLM"/>
    </source>
</evidence>
<keyword evidence="3" id="KW-0227">DNA damage</keyword>
<dbReference type="AlphaFoldDB" id="A0A9W9Q6X6"/>
<sequence length="968" mass="108465">MARQNSSRPTRARASRDNQKKRGHQTDARIPNVYQEMLEEAEARDPGQFASDRPTKRRKVGDLKAIPVDSQPPSQPHRDTEASNDESPKIQTVYDSSASEEESDIEWEDVDIAQAQPYIPQDSSAPKDDDDMLQITLEQEPEKRRKVIQKRKPLTGAERKLRLDVHKSHLLCLLGHVHLRNLWCNDNELQEFVKKILPKKVITLLHPDEHKPHYTRSTTFVDGLNQAGDAFARRFRVTKPGMKRAHWAEDETRLKESLESVMLGAEVLVSREDFRAQAKTMQGSRDFGAQLFCALLRAVAVEARLVCSLQPLPFSGTVKSRTPSKPKPQYIVISSDDPGSSTDEYQKSETSPTAPRTRRIGQPKFAPSRPPKPQSHSVPYQAVKESPFPVFWVEAFNEATKKWITIDPVVTKSLAKPSKFEPPASDPHNLMNYVVGFEDDASVRDVTRRYVKAYNAKTRKLRVENTPHGEEWWDKVLKTYEKPFFEDRDEAEISELTSKAAAEPMPRSIQDFKDHPVYALERHVRRNEVIHPKRVIGHVGLGNSTTRSEKSEPVYRRADLHVVRSSDRWYRMGRDVKVGEQPLKRVPAVRTQGGGISEDEDDEPAETTLYAESQTQVYVPPPVINGRIPKNAYGNLDIYVPSMVPPGGVHIRRPEAVKAARILGIDYADAVTGFDFKGRRGTAVLGGIVIALEYQEALEDVIEGLEDERRLAALEARSAEALQLWRLFLVKLRIAERVKEYAGDDEGKEIEEIEEEMDVEDSGGGFFPEAGEQTNSPPPSFVGNGRLAQSQQYLEDPTHSEQVSSDHGDDAGGGFFPDDDDGDDRLAHEPVKAPTETPKPTHSVISPAKYRQNLSNPRTTNGQQYSLVVVPNNPSSSESRDRQLPSETQEEMPGSSHNDPIALDSSTNAGSKSASVVTISRPPTPSKDQTHPSAPNYDSDSEIEKGSLLSEDPDDEDAIPEWLVSDEE</sequence>
<evidence type="ECO:0000256" key="6">
    <source>
        <dbReference type="SAM" id="Coils"/>
    </source>
</evidence>
<evidence type="ECO:0000256" key="4">
    <source>
        <dbReference type="ARBA" id="ARBA00023204"/>
    </source>
</evidence>
<feature type="compositionally biased region" description="Basic and acidic residues" evidence="7">
    <location>
        <begin position="14"/>
        <end position="27"/>
    </location>
</feature>
<evidence type="ECO:0000259" key="8">
    <source>
        <dbReference type="SMART" id="SM01030"/>
    </source>
</evidence>
<evidence type="ECO:0000256" key="7">
    <source>
        <dbReference type="SAM" id="MobiDB-lite"/>
    </source>
</evidence>
<dbReference type="GO" id="GO:0005737">
    <property type="term" value="C:cytoplasm"/>
    <property type="evidence" value="ECO:0007669"/>
    <property type="project" value="TreeGrafter"/>
</dbReference>
<reference evidence="11" key="1">
    <citation type="submission" date="2022-12" db="EMBL/GenBank/DDBJ databases">
        <authorList>
            <person name="Petersen C."/>
        </authorList>
    </citation>
    <scope>NUCLEOTIDE SEQUENCE</scope>
    <source>
        <strain evidence="11">IBT 35673</strain>
    </source>
</reference>
<dbReference type="Gene3D" id="3.90.260.10">
    <property type="entry name" value="Transglutaminase-like"/>
    <property type="match status" value="1"/>
</dbReference>
<dbReference type="InterPro" id="IPR004583">
    <property type="entry name" value="DNA_repair_Rad4"/>
</dbReference>
<dbReference type="PANTHER" id="PTHR12135">
    <property type="entry name" value="DNA REPAIR PROTEIN XP-C / RAD4"/>
    <property type="match status" value="1"/>
</dbReference>
<dbReference type="Gene3D" id="2.20.20.110">
    <property type="entry name" value="Rad4, beta-hairpin domain BHD1"/>
    <property type="match status" value="1"/>
</dbReference>
<dbReference type="InterPro" id="IPR042488">
    <property type="entry name" value="Rad4_BHD3_sf"/>
</dbReference>
<dbReference type="EMBL" id="JAPZBQ010000005">
    <property type="protein sequence ID" value="KAJ5328095.1"/>
    <property type="molecule type" value="Genomic_DNA"/>
</dbReference>
<dbReference type="InterPro" id="IPR038765">
    <property type="entry name" value="Papain-like_cys_pep_sf"/>
</dbReference>
<evidence type="ECO:0000313" key="11">
    <source>
        <dbReference type="EMBL" id="KAJ5328095.1"/>
    </source>
</evidence>
<evidence type="ECO:0000259" key="9">
    <source>
        <dbReference type="SMART" id="SM01031"/>
    </source>
</evidence>
<evidence type="ECO:0000256" key="3">
    <source>
        <dbReference type="ARBA" id="ARBA00022763"/>
    </source>
</evidence>
<dbReference type="Gene3D" id="3.30.70.2460">
    <property type="entry name" value="Rad4, beta-hairpin domain BHD3"/>
    <property type="match status" value="1"/>
</dbReference>
<feature type="region of interest" description="Disordered" evidence="7">
    <location>
        <begin position="316"/>
        <end position="379"/>
    </location>
</feature>